<evidence type="ECO:0000259" key="10">
    <source>
        <dbReference type="Pfam" id="PF05193"/>
    </source>
</evidence>
<evidence type="ECO:0000256" key="3">
    <source>
        <dbReference type="ARBA" id="ARBA00022723"/>
    </source>
</evidence>
<evidence type="ECO:0000313" key="13">
    <source>
        <dbReference type="EMBL" id="KAL0572984.1"/>
    </source>
</evidence>
<proteinExistence type="inferred from homology"/>
<feature type="compositionally biased region" description="Polar residues" evidence="8">
    <location>
        <begin position="1059"/>
        <end position="1068"/>
    </location>
</feature>
<protein>
    <submittedName>
        <fullName evidence="13">Metalloprotease</fullName>
        <ecNumber evidence="13">3.4.24.56</ecNumber>
    </submittedName>
</protein>
<dbReference type="PROSITE" id="PS00143">
    <property type="entry name" value="INSULINASE"/>
    <property type="match status" value="1"/>
</dbReference>
<dbReference type="PANTHER" id="PTHR43690">
    <property type="entry name" value="NARDILYSIN"/>
    <property type="match status" value="1"/>
</dbReference>
<dbReference type="InterPro" id="IPR011765">
    <property type="entry name" value="Pept_M16_N"/>
</dbReference>
<dbReference type="InterPro" id="IPR007863">
    <property type="entry name" value="Peptidase_M16_C"/>
</dbReference>
<evidence type="ECO:0000259" key="9">
    <source>
        <dbReference type="Pfam" id="PF00675"/>
    </source>
</evidence>
<dbReference type="PANTHER" id="PTHR43690:SF18">
    <property type="entry name" value="INSULIN-DEGRADING ENZYME-RELATED"/>
    <property type="match status" value="1"/>
</dbReference>
<gene>
    <name evidence="13" type="primary">STE23_2</name>
    <name evidence="13" type="ORF">V5O48_008975</name>
</gene>
<dbReference type="InterPro" id="IPR054734">
    <property type="entry name" value="PqqF-like_C_4"/>
</dbReference>
<organism evidence="13 14">
    <name type="scientific">Marasmius crinis-equi</name>
    <dbReference type="NCBI Taxonomy" id="585013"/>
    <lineage>
        <taxon>Eukaryota</taxon>
        <taxon>Fungi</taxon>
        <taxon>Dikarya</taxon>
        <taxon>Basidiomycota</taxon>
        <taxon>Agaricomycotina</taxon>
        <taxon>Agaricomycetes</taxon>
        <taxon>Agaricomycetidae</taxon>
        <taxon>Agaricales</taxon>
        <taxon>Marasmiineae</taxon>
        <taxon>Marasmiaceae</taxon>
        <taxon>Marasmius</taxon>
    </lineage>
</organism>
<dbReference type="EMBL" id="JBAHYK010000558">
    <property type="protein sequence ID" value="KAL0572984.1"/>
    <property type="molecule type" value="Genomic_DNA"/>
</dbReference>
<feature type="domain" description="Peptidase M16 C-terminal" evidence="10">
    <location>
        <begin position="233"/>
        <end position="398"/>
    </location>
</feature>
<comment type="caution">
    <text evidence="13">The sequence shown here is derived from an EMBL/GenBank/DDBJ whole genome shotgun (WGS) entry which is preliminary data.</text>
</comment>
<evidence type="ECO:0000256" key="8">
    <source>
        <dbReference type="SAM" id="MobiDB-lite"/>
    </source>
</evidence>
<evidence type="ECO:0000259" key="12">
    <source>
        <dbReference type="Pfam" id="PF22456"/>
    </source>
</evidence>
<feature type="region of interest" description="Disordered" evidence="8">
    <location>
        <begin position="993"/>
        <end position="1028"/>
    </location>
</feature>
<dbReference type="Pfam" id="PF00675">
    <property type="entry name" value="Peptidase_M16"/>
    <property type="match status" value="1"/>
</dbReference>
<reference evidence="13 14" key="1">
    <citation type="submission" date="2024-02" db="EMBL/GenBank/DDBJ databases">
        <title>A draft genome for the cacao thread blight pathogen Marasmius crinis-equi.</title>
        <authorList>
            <person name="Cohen S.P."/>
            <person name="Baruah I.K."/>
            <person name="Amoako-Attah I."/>
            <person name="Bukari Y."/>
            <person name="Meinhardt L.W."/>
            <person name="Bailey B.A."/>
        </authorList>
    </citation>
    <scope>NUCLEOTIDE SEQUENCE [LARGE SCALE GENOMIC DNA]</scope>
    <source>
        <strain evidence="13 14">GH-76</strain>
    </source>
</reference>
<feature type="domain" description="Coenzyme PQQ synthesis protein F-like C-terminal lobe" evidence="12">
    <location>
        <begin position="855"/>
        <end position="955"/>
    </location>
</feature>
<feature type="domain" description="Peptidase M16 middle/third" evidence="11">
    <location>
        <begin position="417"/>
        <end position="740"/>
    </location>
</feature>
<sequence>MSSLWRRVIPASESIPPFSVFTKAIEKPLQDDREYRIIRLDNGLEATLVSDLKTDKAAASLDVAVGHLSDPDDMPGLAHFCEHLLFMGTETFPKENEYKEYLAKNNGRSNAYTSVSNTNYYFDVGAPHLSGALARFSGFFHCPLFNPSSTTRELNAVDSEYKKKHQLDSRRYFQLEKHLSKAGHPYRKFGTGNWDALRKAAKQLKEEGKLPEEEGDSDDSPDGGPVGREVRRRLVEWWKTEYCAGRMHLCVLGRESLDELSEIVSTLFSPVENRQADPLPSLSDSTLGPKEKGTIVFMQSVMTVHKLKIAFPLEFQAPYWRHNPARFIAHFIGHEGPGSLFSYLKAKGWVSALSCGSDKLGRGFQQFLISINLTRDGFEHYQEVIEGTFKYLNLLRSQSSFESFHQEEIATLSSTQFRFLQKRNPTNYAQEIAVAMTAPYPRELLLAAQWRTWNWGDAYEYSSSEGGEDKVHEYLRSFTAENARIFLMGKEDELVNLKRFDNDEAIEWSEEPWYDTKYKVERLPKVFIELCPHGTVPDLFLPGENKFIPENLSVDKKDVKEVGFDRAEFFYMPLTSMSWQPLKRPRVILDTPLTRLWHKKDDRFWVPYARVTILMKSPFVDQSPRTAVLSSLFTDLIDDSLTELVYDAQLANLSYYCYDTVNGLCVSFSGYNDKLPVLMKQVLERMKDLHVDPERLKVMIERRKKAWENFFLGESYELARFYTSHLLSAESWLKEELLEELKVVIGRVAVTADEVHNHGLAILSQVHMDTMTLGNITREEAISLAKMAEEIVGGPLQDMDPYDLHQYALVLPSSCNFVYSTKVRNPNQVNNAITYYLNVGAVHEAQSSLRVVSALMAQIMSEPAFNTLRTKEQLGYVVFCRGHFLAGDNIYGIRIIVQSERTPEFLEQRIEAFLEYMKGYIEDVSPEVFAEQKAGLAKKWTEEHKNLYEEAPAYWYFIENGSLDFYRHENDAKALADVKKEDVLDCFMRNVHPSSPSRSKISVHMHAADRDDSVPNEHDSTKPTGEATYIEDIQAFRKSLERSQKYPPAVSWDDVPENSCRSPTSSRL</sequence>
<keyword evidence="4 13" id="KW-0378">Hydrolase</keyword>
<keyword evidence="5" id="KW-0862">Zinc</keyword>
<dbReference type="Pfam" id="PF22456">
    <property type="entry name" value="PqqF-like_C_4"/>
    <property type="match status" value="1"/>
</dbReference>
<name>A0ABR3FCD8_9AGAR</name>
<feature type="region of interest" description="Disordered" evidence="8">
    <location>
        <begin position="205"/>
        <end position="227"/>
    </location>
</feature>
<feature type="compositionally biased region" description="Basic and acidic residues" evidence="8">
    <location>
        <begin position="1006"/>
        <end position="1021"/>
    </location>
</feature>
<dbReference type="InterPro" id="IPR050626">
    <property type="entry name" value="Peptidase_M16"/>
</dbReference>
<evidence type="ECO:0000256" key="4">
    <source>
        <dbReference type="ARBA" id="ARBA00022801"/>
    </source>
</evidence>
<dbReference type="Gene3D" id="3.30.830.10">
    <property type="entry name" value="Metalloenzyme, LuxS/M16 peptidase-like"/>
    <property type="match status" value="4"/>
</dbReference>
<keyword evidence="2" id="KW-0645">Protease</keyword>
<dbReference type="Proteomes" id="UP001465976">
    <property type="component" value="Unassembled WGS sequence"/>
</dbReference>
<evidence type="ECO:0000256" key="2">
    <source>
        <dbReference type="ARBA" id="ARBA00022670"/>
    </source>
</evidence>
<feature type="region of interest" description="Disordered" evidence="8">
    <location>
        <begin position="1046"/>
        <end position="1068"/>
    </location>
</feature>
<keyword evidence="14" id="KW-1185">Reference proteome</keyword>
<comment type="similarity">
    <text evidence="1 7">Belongs to the peptidase M16 family.</text>
</comment>
<evidence type="ECO:0000256" key="1">
    <source>
        <dbReference type="ARBA" id="ARBA00007261"/>
    </source>
</evidence>
<evidence type="ECO:0000313" key="14">
    <source>
        <dbReference type="Proteomes" id="UP001465976"/>
    </source>
</evidence>
<dbReference type="InterPro" id="IPR011249">
    <property type="entry name" value="Metalloenz_LuxS/M16"/>
</dbReference>
<dbReference type="Pfam" id="PF05193">
    <property type="entry name" value="Peptidase_M16_C"/>
    <property type="match status" value="1"/>
</dbReference>
<dbReference type="GO" id="GO:0004222">
    <property type="term" value="F:metalloendopeptidase activity"/>
    <property type="evidence" value="ECO:0007669"/>
    <property type="project" value="UniProtKB-EC"/>
</dbReference>
<dbReference type="InterPro" id="IPR001431">
    <property type="entry name" value="Pept_M16_Zn_BS"/>
</dbReference>
<feature type="domain" description="Peptidase M16 N-terminal" evidence="9">
    <location>
        <begin position="49"/>
        <end position="164"/>
    </location>
</feature>
<dbReference type="EC" id="3.4.24.56" evidence="13"/>
<evidence type="ECO:0000256" key="6">
    <source>
        <dbReference type="ARBA" id="ARBA00023049"/>
    </source>
</evidence>
<keyword evidence="6 13" id="KW-0482">Metalloprotease</keyword>
<evidence type="ECO:0000259" key="11">
    <source>
        <dbReference type="Pfam" id="PF16187"/>
    </source>
</evidence>
<dbReference type="Pfam" id="PF16187">
    <property type="entry name" value="Peptidase_M16_M"/>
    <property type="match status" value="1"/>
</dbReference>
<evidence type="ECO:0000256" key="5">
    <source>
        <dbReference type="ARBA" id="ARBA00022833"/>
    </source>
</evidence>
<accession>A0ABR3FCD8</accession>
<keyword evidence="3" id="KW-0479">Metal-binding</keyword>
<dbReference type="InterPro" id="IPR032632">
    <property type="entry name" value="Peptidase_M16_M"/>
</dbReference>
<evidence type="ECO:0000256" key="7">
    <source>
        <dbReference type="RuleBase" id="RU004447"/>
    </source>
</evidence>
<dbReference type="SUPFAM" id="SSF63411">
    <property type="entry name" value="LuxS/MPP-like metallohydrolase"/>
    <property type="match status" value="4"/>
</dbReference>